<dbReference type="RefSeq" id="WP_105016914.1">
    <property type="nucleotide sequence ID" value="NZ_MSCN01000001.1"/>
</dbReference>
<reference evidence="2 3" key="1">
    <citation type="submission" date="2016-12" db="EMBL/GenBank/DDBJ databases">
        <title>Trade-off between light-utilization and light-protection in marine flavobacteria.</title>
        <authorList>
            <person name="Kumagai Y."/>
            <person name="Yoshizawa S."/>
            <person name="Kogure K."/>
            <person name="Iwasaki W."/>
        </authorList>
    </citation>
    <scope>NUCLEOTIDE SEQUENCE [LARGE SCALE GENOMIC DNA]</scope>
    <source>
        <strain evidence="2 3">NBRC 108759</strain>
    </source>
</reference>
<evidence type="ECO:0000313" key="2">
    <source>
        <dbReference type="EMBL" id="PQJ80316.1"/>
    </source>
</evidence>
<dbReference type="AlphaFoldDB" id="A0A2S7WS68"/>
<comment type="caution">
    <text evidence="2">The sequence shown here is derived from an EMBL/GenBank/DDBJ whole genome shotgun (WGS) entry which is preliminary data.</text>
</comment>
<dbReference type="Proteomes" id="UP000238882">
    <property type="component" value="Unassembled WGS sequence"/>
</dbReference>
<keyword evidence="3" id="KW-1185">Reference proteome</keyword>
<sequence>MGALELRNKLTEQFNLFIQDDSKLVALDGIFDAMNVVDSPSLVSEEHYKIVEERRRKYHSGETKGSSWEEVKQSLKSKYGF</sequence>
<evidence type="ECO:0000313" key="3">
    <source>
        <dbReference type="Proteomes" id="UP000238882"/>
    </source>
</evidence>
<protein>
    <recommendedName>
        <fullName evidence="4">Addiction module protein</fullName>
    </recommendedName>
</protein>
<dbReference type="InterPro" id="IPR013406">
    <property type="entry name" value="CHP02574_addiction_mod"/>
</dbReference>
<dbReference type="EMBL" id="MSCN01000001">
    <property type="protein sequence ID" value="PQJ80316.1"/>
    <property type="molecule type" value="Genomic_DNA"/>
</dbReference>
<evidence type="ECO:0000256" key="1">
    <source>
        <dbReference type="SAM" id="MobiDB-lite"/>
    </source>
</evidence>
<name>A0A2S7WS68_9FLAO</name>
<evidence type="ECO:0008006" key="4">
    <source>
        <dbReference type="Google" id="ProtNLM"/>
    </source>
</evidence>
<gene>
    <name evidence="2" type="ORF">BTO18_14530</name>
</gene>
<dbReference type="OrthoDB" id="1202845at2"/>
<organism evidence="2 3">
    <name type="scientific">Polaribacter porphyrae</name>
    <dbReference type="NCBI Taxonomy" id="1137780"/>
    <lineage>
        <taxon>Bacteria</taxon>
        <taxon>Pseudomonadati</taxon>
        <taxon>Bacteroidota</taxon>
        <taxon>Flavobacteriia</taxon>
        <taxon>Flavobacteriales</taxon>
        <taxon>Flavobacteriaceae</taxon>
    </lineage>
</organism>
<feature type="region of interest" description="Disordered" evidence="1">
    <location>
        <begin position="55"/>
        <end position="81"/>
    </location>
</feature>
<proteinExistence type="predicted"/>
<dbReference type="Pfam" id="PF09720">
    <property type="entry name" value="Unstab_antitox"/>
    <property type="match status" value="1"/>
</dbReference>
<feature type="compositionally biased region" description="Basic and acidic residues" evidence="1">
    <location>
        <begin position="55"/>
        <end position="73"/>
    </location>
</feature>
<accession>A0A2S7WS68</accession>